<name>A0A0F3H2H0_9BACT</name>
<dbReference type="EMBL" id="LACI01000308">
    <property type="protein sequence ID" value="KJU87143.1"/>
    <property type="molecule type" value="Genomic_DNA"/>
</dbReference>
<sequence>MKEKGKRKKGAFCGRGGCDPLRENRASPPPPPFRTPCKGGRAAILSQQGVGKCLWLKVAPAPGTKKPP</sequence>
<evidence type="ECO:0000313" key="3">
    <source>
        <dbReference type="Proteomes" id="UP000033423"/>
    </source>
</evidence>
<comment type="caution">
    <text evidence="2">The sequence shown here is derived from an EMBL/GenBank/DDBJ whole genome shotgun (WGS) entry which is preliminary data.</text>
</comment>
<reference evidence="2 3" key="1">
    <citation type="submission" date="2015-02" db="EMBL/GenBank/DDBJ databases">
        <title>Single-cell genomics of uncultivated deep-branching MTB reveals a conserved set of magnetosome genes.</title>
        <authorList>
            <person name="Kolinko S."/>
            <person name="Richter M."/>
            <person name="Glockner F.O."/>
            <person name="Brachmann A."/>
            <person name="Schuler D."/>
        </authorList>
    </citation>
    <scope>NUCLEOTIDE SEQUENCE [LARGE SCALE GENOMIC DNA]</scope>
    <source>
        <strain evidence="2">TM-1</strain>
    </source>
</reference>
<dbReference type="AlphaFoldDB" id="A0A0F3H2H0"/>
<gene>
    <name evidence="2" type="ORF">MBAV_000663</name>
</gene>
<proteinExistence type="predicted"/>
<keyword evidence="3" id="KW-1185">Reference proteome</keyword>
<evidence type="ECO:0000313" key="2">
    <source>
        <dbReference type="EMBL" id="KJU87143.1"/>
    </source>
</evidence>
<feature type="compositionally biased region" description="Basic residues" evidence="1">
    <location>
        <begin position="1"/>
        <end position="10"/>
    </location>
</feature>
<evidence type="ECO:0000256" key="1">
    <source>
        <dbReference type="SAM" id="MobiDB-lite"/>
    </source>
</evidence>
<organism evidence="2 3">
    <name type="scientific">Candidatus Magnetobacterium bavaricum</name>
    <dbReference type="NCBI Taxonomy" id="29290"/>
    <lineage>
        <taxon>Bacteria</taxon>
        <taxon>Pseudomonadati</taxon>
        <taxon>Nitrospirota</taxon>
        <taxon>Thermodesulfovibrionia</taxon>
        <taxon>Thermodesulfovibrionales</taxon>
        <taxon>Candidatus Magnetobacteriaceae</taxon>
        <taxon>Candidatus Magnetobacterium</taxon>
    </lineage>
</organism>
<feature type="region of interest" description="Disordered" evidence="1">
    <location>
        <begin position="1"/>
        <end position="36"/>
    </location>
</feature>
<dbReference type="Proteomes" id="UP000033423">
    <property type="component" value="Unassembled WGS sequence"/>
</dbReference>
<protein>
    <submittedName>
        <fullName evidence="2">Uncharacterized protein</fullName>
    </submittedName>
</protein>
<accession>A0A0F3H2H0</accession>